<dbReference type="AlphaFoldDB" id="A0AAV6TK45"/>
<name>A0AAV6TK45_9ARAC</name>
<reference evidence="2 3" key="1">
    <citation type="journal article" date="2022" name="Nat. Ecol. Evol.">
        <title>A masculinizing supergene underlies an exaggerated male reproductive morph in a spider.</title>
        <authorList>
            <person name="Hendrickx F."/>
            <person name="De Corte Z."/>
            <person name="Sonet G."/>
            <person name="Van Belleghem S.M."/>
            <person name="Kostlbacher S."/>
            <person name="Vangestel C."/>
        </authorList>
    </citation>
    <scope>NUCLEOTIDE SEQUENCE [LARGE SCALE GENOMIC DNA]</scope>
    <source>
        <strain evidence="2">W744_W776</strain>
    </source>
</reference>
<proteinExistence type="predicted"/>
<protein>
    <submittedName>
        <fullName evidence="2">Uncharacterized protein</fullName>
    </submittedName>
</protein>
<feature type="region of interest" description="Disordered" evidence="1">
    <location>
        <begin position="1"/>
        <end position="39"/>
    </location>
</feature>
<dbReference type="Proteomes" id="UP000827092">
    <property type="component" value="Unassembled WGS sequence"/>
</dbReference>
<dbReference type="EMBL" id="JAFNEN010003159">
    <property type="protein sequence ID" value="KAG8172071.1"/>
    <property type="molecule type" value="Genomic_DNA"/>
</dbReference>
<sequence>MRKVSESVNPDIYSPSSSQNGDSFPRTFPPSVTGHHRQFDGLTAGRNYEYQSSPPLRFYGRVLAVSGLLGELLV</sequence>
<accession>A0AAV6TK45</accession>
<evidence type="ECO:0000313" key="2">
    <source>
        <dbReference type="EMBL" id="KAG8172071.1"/>
    </source>
</evidence>
<evidence type="ECO:0000313" key="3">
    <source>
        <dbReference type="Proteomes" id="UP000827092"/>
    </source>
</evidence>
<organism evidence="2 3">
    <name type="scientific">Oedothorax gibbosus</name>
    <dbReference type="NCBI Taxonomy" id="931172"/>
    <lineage>
        <taxon>Eukaryota</taxon>
        <taxon>Metazoa</taxon>
        <taxon>Ecdysozoa</taxon>
        <taxon>Arthropoda</taxon>
        <taxon>Chelicerata</taxon>
        <taxon>Arachnida</taxon>
        <taxon>Araneae</taxon>
        <taxon>Araneomorphae</taxon>
        <taxon>Entelegynae</taxon>
        <taxon>Araneoidea</taxon>
        <taxon>Linyphiidae</taxon>
        <taxon>Erigoninae</taxon>
        <taxon>Oedothorax</taxon>
    </lineage>
</organism>
<comment type="caution">
    <text evidence="2">The sequence shown here is derived from an EMBL/GenBank/DDBJ whole genome shotgun (WGS) entry which is preliminary data.</text>
</comment>
<gene>
    <name evidence="2" type="ORF">JTE90_000157</name>
</gene>
<keyword evidence="3" id="KW-1185">Reference proteome</keyword>
<evidence type="ECO:0000256" key="1">
    <source>
        <dbReference type="SAM" id="MobiDB-lite"/>
    </source>
</evidence>